<dbReference type="AlphaFoldDB" id="A0A915L453"/>
<proteinExistence type="predicted"/>
<dbReference type="Proteomes" id="UP000887565">
    <property type="component" value="Unplaced"/>
</dbReference>
<evidence type="ECO:0000313" key="1">
    <source>
        <dbReference type="Proteomes" id="UP000887565"/>
    </source>
</evidence>
<accession>A0A915L453</accession>
<sequence length="122" mass="14050">MTNAYFWEQLPPAELQACKEWANYKSSFTSKSSSFFGSIIGAIIRVINVLKETRSKIWTTTQNVDEYKVMGKTWQEKFIVVANCLWLWIVKIWELMGGKLLDWFCGPDVPRSAMLSTLMGDV</sequence>
<keyword evidence="1" id="KW-1185">Reference proteome</keyword>
<evidence type="ECO:0000313" key="2">
    <source>
        <dbReference type="WBParaSite" id="nRc.2.0.1.t45521-RA"/>
    </source>
</evidence>
<organism evidence="1 2">
    <name type="scientific">Romanomermis culicivorax</name>
    <name type="common">Nematode worm</name>
    <dbReference type="NCBI Taxonomy" id="13658"/>
    <lineage>
        <taxon>Eukaryota</taxon>
        <taxon>Metazoa</taxon>
        <taxon>Ecdysozoa</taxon>
        <taxon>Nematoda</taxon>
        <taxon>Enoplea</taxon>
        <taxon>Dorylaimia</taxon>
        <taxon>Mermithida</taxon>
        <taxon>Mermithoidea</taxon>
        <taxon>Mermithidae</taxon>
        <taxon>Romanomermis</taxon>
    </lineage>
</organism>
<protein>
    <submittedName>
        <fullName evidence="2">Uncharacterized protein</fullName>
    </submittedName>
</protein>
<name>A0A915L453_ROMCU</name>
<dbReference type="WBParaSite" id="nRc.2.0.1.t45521-RA">
    <property type="protein sequence ID" value="nRc.2.0.1.t45521-RA"/>
    <property type="gene ID" value="nRc.2.0.1.g45521"/>
</dbReference>
<reference evidence="2" key="1">
    <citation type="submission" date="2022-11" db="UniProtKB">
        <authorList>
            <consortium name="WormBaseParasite"/>
        </authorList>
    </citation>
    <scope>IDENTIFICATION</scope>
</reference>